<keyword evidence="1" id="KW-0812">Transmembrane</keyword>
<feature type="transmembrane region" description="Helical" evidence="1">
    <location>
        <begin position="12"/>
        <end position="32"/>
    </location>
</feature>
<dbReference type="KEGG" id="mana:MAMMFC1_01586"/>
<dbReference type="AlphaFoldDB" id="A0A348AIM1"/>
<name>A0A348AIM1_9FIRM</name>
<keyword evidence="1" id="KW-0472">Membrane</keyword>
<dbReference type="Proteomes" id="UP000276437">
    <property type="component" value="Chromosome"/>
</dbReference>
<sequence>MALLIFGEHILSIPAIASLFSEIIRLSLVLLLF</sequence>
<keyword evidence="1" id="KW-1133">Transmembrane helix</keyword>
<organism evidence="2 3">
    <name type="scientific">Methylomusa anaerophila</name>
    <dbReference type="NCBI Taxonomy" id="1930071"/>
    <lineage>
        <taxon>Bacteria</taxon>
        <taxon>Bacillati</taxon>
        <taxon>Bacillota</taxon>
        <taxon>Negativicutes</taxon>
        <taxon>Selenomonadales</taxon>
        <taxon>Sporomusaceae</taxon>
        <taxon>Methylomusa</taxon>
    </lineage>
</organism>
<evidence type="ECO:0000313" key="3">
    <source>
        <dbReference type="Proteomes" id="UP000276437"/>
    </source>
</evidence>
<gene>
    <name evidence="2" type="ORF">MAMMFC1_01586</name>
</gene>
<accession>A0A348AIM1</accession>
<keyword evidence="3" id="KW-1185">Reference proteome</keyword>
<evidence type="ECO:0000313" key="2">
    <source>
        <dbReference type="EMBL" id="BBB90919.1"/>
    </source>
</evidence>
<reference evidence="2 3" key="1">
    <citation type="journal article" date="2018" name="Int. J. Syst. Evol. Microbiol.">
        <title>Methylomusa anaerophila gen. nov., sp. nov., an anaerobic methanol-utilizing bacterium isolated from a microbial fuel cell.</title>
        <authorList>
            <person name="Amano N."/>
            <person name="Yamamuro A."/>
            <person name="Miyahara M."/>
            <person name="Kouzuma A."/>
            <person name="Abe T."/>
            <person name="Watanabe K."/>
        </authorList>
    </citation>
    <scope>NUCLEOTIDE SEQUENCE [LARGE SCALE GENOMIC DNA]</scope>
    <source>
        <strain evidence="2 3">MMFC1</strain>
    </source>
</reference>
<proteinExistence type="predicted"/>
<dbReference type="EMBL" id="AP018449">
    <property type="protein sequence ID" value="BBB90919.1"/>
    <property type="molecule type" value="Genomic_DNA"/>
</dbReference>
<evidence type="ECO:0000256" key="1">
    <source>
        <dbReference type="SAM" id="Phobius"/>
    </source>
</evidence>
<protein>
    <submittedName>
        <fullName evidence="2">Uncharacterized protein</fullName>
    </submittedName>
</protein>